<keyword evidence="2" id="KW-0540">Nuclease</keyword>
<evidence type="ECO:0000313" key="3">
    <source>
        <dbReference type="Proteomes" id="UP001217631"/>
    </source>
</evidence>
<proteinExistence type="predicted"/>
<accession>A0AAJ5RXN3</accession>
<protein>
    <submittedName>
        <fullName evidence="2">HNH endonuclease</fullName>
    </submittedName>
</protein>
<dbReference type="SMART" id="SM00507">
    <property type="entry name" value="HNHc"/>
    <property type="match status" value="1"/>
</dbReference>
<organism evidence="2 3">
    <name type="scientific">Pseudomonas juntendi</name>
    <dbReference type="NCBI Taxonomy" id="2666183"/>
    <lineage>
        <taxon>Bacteria</taxon>
        <taxon>Pseudomonadati</taxon>
        <taxon>Pseudomonadota</taxon>
        <taxon>Gammaproteobacteria</taxon>
        <taxon>Pseudomonadales</taxon>
        <taxon>Pseudomonadaceae</taxon>
        <taxon>Pseudomonas</taxon>
    </lineage>
</organism>
<dbReference type="GO" id="GO:0003676">
    <property type="term" value="F:nucleic acid binding"/>
    <property type="evidence" value="ECO:0007669"/>
    <property type="project" value="InterPro"/>
</dbReference>
<keyword evidence="2" id="KW-0255">Endonuclease</keyword>
<sequence length="124" mass="13998">MPLRPQRPCRAQGCRSLHRNANGYCDGHADLAAEQAKAWATRKGSGRGGRPWRRLRDRILKRDQYLCRCDDCTRLERIREADEVDHIVALAHGGTDDDSNLRAINHDCHKVKTQRESIGGVRGG</sequence>
<dbReference type="GO" id="GO:0008270">
    <property type="term" value="F:zinc ion binding"/>
    <property type="evidence" value="ECO:0007669"/>
    <property type="project" value="InterPro"/>
</dbReference>
<evidence type="ECO:0000259" key="1">
    <source>
        <dbReference type="SMART" id="SM00507"/>
    </source>
</evidence>
<dbReference type="AlphaFoldDB" id="A0AAJ5RXN3"/>
<dbReference type="Gene3D" id="1.10.30.50">
    <property type="match status" value="1"/>
</dbReference>
<name>A0AAJ5RXN3_9PSED</name>
<dbReference type="Pfam" id="PF01844">
    <property type="entry name" value="HNH"/>
    <property type="match status" value="1"/>
</dbReference>
<dbReference type="GO" id="GO:0004519">
    <property type="term" value="F:endonuclease activity"/>
    <property type="evidence" value="ECO:0007669"/>
    <property type="project" value="UniProtKB-KW"/>
</dbReference>
<dbReference type="Proteomes" id="UP001217631">
    <property type="component" value="Chromosome"/>
</dbReference>
<gene>
    <name evidence="2" type="ORF">PWA60_22125</name>
</gene>
<keyword evidence="2" id="KW-0378">Hydrolase</keyword>
<feature type="domain" description="HNH nuclease" evidence="1">
    <location>
        <begin position="54"/>
        <end position="110"/>
    </location>
</feature>
<dbReference type="RefSeq" id="WP_019752323.1">
    <property type="nucleotide sequence ID" value="NZ_CP118677.1"/>
</dbReference>
<evidence type="ECO:0000313" key="2">
    <source>
        <dbReference type="EMBL" id="WEA19929.1"/>
    </source>
</evidence>
<dbReference type="CDD" id="cd00085">
    <property type="entry name" value="HNHc"/>
    <property type="match status" value="1"/>
</dbReference>
<dbReference type="InterPro" id="IPR003615">
    <property type="entry name" value="HNH_nuc"/>
</dbReference>
<dbReference type="EMBL" id="CP118677">
    <property type="protein sequence ID" value="WEA19929.1"/>
    <property type="molecule type" value="Genomic_DNA"/>
</dbReference>
<reference evidence="2" key="1">
    <citation type="submission" date="2023-02" db="EMBL/GenBank/DDBJ databases">
        <title>tmexCD-toprJ-like cluster.</title>
        <authorList>
            <person name="Gao X."/>
            <person name="Wang C."/>
            <person name="Liu J."/>
        </authorList>
    </citation>
    <scope>NUCLEOTIDE SEQUENCE</scope>
    <source>
        <strain evidence="2">GDW21C697WI</strain>
    </source>
</reference>
<dbReference type="InterPro" id="IPR002711">
    <property type="entry name" value="HNH"/>
</dbReference>